<evidence type="ECO:0000256" key="12">
    <source>
        <dbReference type="SAM" id="MobiDB-lite"/>
    </source>
</evidence>
<evidence type="ECO:0000256" key="13">
    <source>
        <dbReference type="SAM" id="Phobius"/>
    </source>
</evidence>
<evidence type="ECO:0000256" key="4">
    <source>
        <dbReference type="ARBA" id="ARBA00022989"/>
    </source>
</evidence>
<reference evidence="15" key="1">
    <citation type="journal article" date="2023" name="Mol. Biol. Evol.">
        <title>Third-Generation Sequencing Reveals the Adaptive Role of the Epigenome in Three Deep-Sea Polychaetes.</title>
        <authorList>
            <person name="Perez M."/>
            <person name="Aroh O."/>
            <person name="Sun Y."/>
            <person name="Lan Y."/>
            <person name="Juniper S.K."/>
            <person name="Young C.R."/>
            <person name="Angers B."/>
            <person name="Qian P.Y."/>
        </authorList>
    </citation>
    <scope>NUCLEOTIDE SEQUENCE</scope>
    <source>
        <strain evidence="15">R07B-5</strain>
    </source>
</reference>
<dbReference type="PROSITE" id="PS00237">
    <property type="entry name" value="G_PROTEIN_RECEP_F1_1"/>
    <property type="match status" value="1"/>
</dbReference>
<dbReference type="PRINTS" id="PR00237">
    <property type="entry name" value="GPCRRHODOPSN"/>
</dbReference>
<dbReference type="InterPro" id="IPR001556">
    <property type="entry name" value="Bombsn_rcpt-like"/>
</dbReference>
<keyword evidence="5 11" id="KW-0297">G-protein coupled receptor</keyword>
<feature type="region of interest" description="Disordered" evidence="12">
    <location>
        <begin position="279"/>
        <end position="311"/>
    </location>
</feature>
<dbReference type="PRINTS" id="PR00358">
    <property type="entry name" value="BOMBESINR"/>
</dbReference>
<dbReference type="InterPro" id="IPR000276">
    <property type="entry name" value="GPCR_Rhodpsn"/>
</dbReference>
<evidence type="ECO:0000256" key="2">
    <source>
        <dbReference type="ARBA" id="ARBA00022475"/>
    </source>
</evidence>
<accession>A0AAD9JU43</accession>
<feature type="transmembrane region" description="Helical" evidence="13">
    <location>
        <begin position="46"/>
        <end position="67"/>
    </location>
</feature>
<keyword evidence="8 11" id="KW-0675">Receptor</keyword>
<comment type="subcellular location">
    <subcellularLocation>
        <location evidence="1">Cell membrane</location>
        <topology evidence="1">Multi-pass membrane protein</topology>
    </subcellularLocation>
</comment>
<keyword evidence="16" id="KW-1185">Reference proteome</keyword>
<evidence type="ECO:0000256" key="5">
    <source>
        <dbReference type="ARBA" id="ARBA00023040"/>
    </source>
</evidence>
<evidence type="ECO:0000256" key="3">
    <source>
        <dbReference type="ARBA" id="ARBA00022692"/>
    </source>
</evidence>
<name>A0AAD9JU43_RIDPI</name>
<evidence type="ECO:0000256" key="1">
    <source>
        <dbReference type="ARBA" id="ARBA00004651"/>
    </source>
</evidence>
<dbReference type="Pfam" id="PF00001">
    <property type="entry name" value="7tm_1"/>
    <property type="match status" value="1"/>
</dbReference>
<feature type="transmembrane region" description="Helical" evidence="13">
    <location>
        <begin position="101"/>
        <end position="122"/>
    </location>
</feature>
<feature type="transmembrane region" description="Helical" evidence="13">
    <location>
        <begin position="154"/>
        <end position="175"/>
    </location>
</feature>
<proteinExistence type="inferred from homology"/>
<keyword evidence="7" id="KW-1015">Disulfide bond</keyword>
<keyword evidence="4 13" id="KW-1133">Transmembrane helix</keyword>
<protein>
    <recommendedName>
        <fullName evidence="14">G-protein coupled receptors family 1 profile domain-containing protein</fullName>
    </recommendedName>
</protein>
<keyword evidence="9" id="KW-0325">Glycoprotein</keyword>
<evidence type="ECO:0000256" key="7">
    <source>
        <dbReference type="ARBA" id="ARBA00023157"/>
    </source>
</evidence>
<feature type="domain" description="G-protein coupled receptors family 1 profile" evidence="14">
    <location>
        <begin position="1"/>
        <end position="212"/>
    </location>
</feature>
<evidence type="ECO:0000313" key="15">
    <source>
        <dbReference type="EMBL" id="KAK2159327.1"/>
    </source>
</evidence>
<comment type="caution">
    <text evidence="15">The sequence shown here is derived from an EMBL/GenBank/DDBJ whole genome shotgun (WGS) entry which is preliminary data.</text>
</comment>
<evidence type="ECO:0000256" key="10">
    <source>
        <dbReference type="ARBA" id="ARBA00023224"/>
    </source>
</evidence>
<sequence>MCRLNEFLRCMSLGVSVFTLIALSLDRYVAIAHPLSRRKTSPVCRTTSLAVAIWLLSVLLAVPVAVVSHVEHYPDGPHGDTVGICVRQPHAWGETYRRWQAIFNFVVYFAVPMLIIGGFYALMARILIASSDNMPGVGNASTAGRAQTETRNKVARLVLSFVAVFVVCWLPRHVYVLWYHFAPGEYNMFWHVFKIFGFCLSFINSCVNPLALYFLSHQFRRHYNNVLFCCCRQRHATAGRVGSFVDRRKMRLIATRSKSSERSEEFTSFITSTTLPLAKLHSSPAGRRSTQVGTSQTDAGRVVNDNGTTHDGKNWHLL</sequence>
<evidence type="ECO:0000313" key="16">
    <source>
        <dbReference type="Proteomes" id="UP001209878"/>
    </source>
</evidence>
<keyword evidence="3 11" id="KW-0812">Transmembrane</keyword>
<dbReference type="Gene3D" id="1.20.1070.10">
    <property type="entry name" value="Rhodopsin 7-helix transmembrane proteins"/>
    <property type="match status" value="1"/>
</dbReference>
<dbReference type="GO" id="GO:0005886">
    <property type="term" value="C:plasma membrane"/>
    <property type="evidence" value="ECO:0007669"/>
    <property type="project" value="UniProtKB-SubCell"/>
</dbReference>
<keyword evidence="2" id="KW-1003">Cell membrane</keyword>
<organism evidence="15 16">
    <name type="scientific">Ridgeia piscesae</name>
    <name type="common">Tubeworm</name>
    <dbReference type="NCBI Taxonomy" id="27915"/>
    <lineage>
        <taxon>Eukaryota</taxon>
        <taxon>Metazoa</taxon>
        <taxon>Spiralia</taxon>
        <taxon>Lophotrochozoa</taxon>
        <taxon>Annelida</taxon>
        <taxon>Polychaeta</taxon>
        <taxon>Sedentaria</taxon>
        <taxon>Canalipalpata</taxon>
        <taxon>Sabellida</taxon>
        <taxon>Siboglinidae</taxon>
        <taxon>Ridgeia</taxon>
    </lineage>
</organism>
<evidence type="ECO:0000259" key="14">
    <source>
        <dbReference type="PROSITE" id="PS50262"/>
    </source>
</evidence>
<gene>
    <name evidence="15" type="ORF">NP493_1727g00033</name>
</gene>
<dbReference type="PROSITE" id="PS50262">
    <property type="entry name" value="G_PROTEIN_RECEP_F1_2"/>
    <property type="match status" value="1"/>
</dbReference>
<dbReference type="PANTHER" id="PTHR45695">
    <property type="entry name" value="LEUCOKININ RECEPTOR-RELATED"/>
    <property type="match status" value="1"/>
</dbReference>
<dbReference type="EMBL" id="JAODUO010001725">
    <property type="protein sequence ID" value="KAK2159327.1"/>
    <property type="molecule type" value="Genomic_DNA"/>
</dbReference>
<keyword evidence="10 11" id="KW-0807">Transducer</keyword>
<evidence type="ECO:0000256" key="9">
    <source>
        <dbReference type="ARBA" id="ARBA00023180"/>
    </source>
</evidence>
<dbReference type="InterPro" id="IPR017452">
    <property type="entry name" value="GPCR_Rhodpsn_7TM"/>
</dbReference>
<feature type="transmembrane region" description="Helical" evidence="13">
    <location>
        <begin position="195"/>
        <end position="215"/>
    </location>
</feature>
<keyword evidence="6 13" id="KW-0472">Membrane</keyword>
<dbReference type="SUPFAM" id="SSF81321">
    <property type="entry name" value="Family A G protein-coupled receptor-like"/>
    <property type="match status" value="1"/>
</dbReference>
<dbReference type="GO" id="GO:0008188">
    <property type="term" value="F:neuropeptide receptor activity"/>
    <property type="evidence" value="ECO:0007669"/>
    <property type="project" value="TreeGrafter"/>
</dbReference>
<comment type="similarity">
    <text evidence="11">Belongs to the G-protein coupled receptor 1 family.</text>
</comment>
<feature type="compositionally biased region" description="Polar residues" evidence="12">
    <location>
        <begin position="288"/>
        <end position="298"/>
    </location>
</feature>
<dbReference type="Proteomes" id="UP001209878">
    <property type="component" value="Unassembled WGS sequence"/>
</dbReference>
<evidence type="ECO:0000256" key="8">
    <source>
        <dbReference type="ARBA" id="ARBA00023170"/>
    </source>
</evidence>
<evidence type="ECO:0000256" key="11">
    <source>
        <dbReference type="RuleBase" id="RU000688"/>
    </source>
</evidence>
<dbReference type="AlphaFoldDB" id="A0AAD9JU43"/>
<dbReference type="PANTHER" id="PTHR45695:SF26">
    <property type="entry name" value="NEUROPEPTIDE CCHAMIDE-1 RECEPTOR"/>
    <property type="match status" value="1"/>
</dbReference>
<evidence type="ECO:0000256" key="6">
    <source>
        <dbReference type="ARBA" id="ARBA00023136"/>
    </source>
</evidence>